<reference evidence="1" key="2">
    <citation type="submission" date="2020-11" db="EMBL/GenBank/DDBJ databases">
        <authorList>
            <person name="McCartney M.A."/>
            <person name="Auch B."/>
            <person name="Kono T."/>
            <person name="Mallez S."/>
            <person name="Becker A."/>
            <person name="Gohl D.M."/>
            <person name="Silverstein K.A.T."/>
            <person name="Koren S."/>
            <person name="Bechman K.B."/>
            <person name="Herman A."/>
            <person name="Abrahante J.E."/>
            <person name="Garbe J."/>
        </authorList>
    </citation>
    <scope>NUCLEOTIDE SEQUENCE</scope>
    <source>
        <strain evidence="1">Duluth1</strain>
        <tissue evidence="1">Whole animal</tissue>
    </source>
</reference>
<sequence length="171" mass="17925">MIICGRSKNPFLSECAANIILEFTGIGIDDRIDKALGKPSSDSRFIGHFKAIAVLSDTVSWDSREVKAVVGVSSKTVIVNVIGVVVKPSIVNVKGLGKPSIVEPIAVLSDTLRRSEGDRLVSSDTAIAVLSDTATVLSDTPFDLTLLAAGVSSNTVIVKAMIGVSSDTLRQ</sequence>
<reference evidence="1" key="1">
    <citation type="journal article" date="2019" name="bioRxiv">
        <title>The Genome of the Zebra Mussel, Dreissena polymorpha: A Resource for Invasive Species Research.</title>
        <authorList>
            <person name="McCartney M.A."/>
            <person name="Auch B."/>
            <person name="Kono T."/>
            <person name="Mallez S."/>
            <person name="Zhang Y."/>
            <person name="Obille A."/>
            <person name="Becker A."/>
            <person name="Abrahante J.E."/>
            <person name="Garbe J."/>
            <person name="Badalamenti J.P."/>
            <person name="Herman A."/>
            <person name="Mangelson H."/>
            <person name="Liachko I."/>
            <person name="Sullivan S."/>
            <person name="Sone E.D."/>
            <person name="Koren S."/>
            <person name="Silverstein K.A.T."/>
            <person name="Beckman K.B."/>
            <person name="Gohl D.M."/>
        </authorList>
    </citation>
    <scope>NUCLEOTIDE SEQUENCE</scope>
    <source>
        <strain evidence="1">Duluth1</strain>
        <tissue evidence="1">Whole animal</tissue>
    </source>
</reference>
<dbReference type="EMBL" id="JAIWYP010000006">
    <property type="protein sequence ID" value="KAH3810970.1"/>
    <property type="molecule type" value="Genomic_DNA"/>
</dbReference>
<proteinExistence type="predicted"/>
<dbReference type="AlphaFoldDB" id="A0A9D4G5L1"/>
<gene>
    <name evidence="1" type="ORF">DPMN_139370</name>
</gene>
<comment type="caution">
    <text evidence="1">The sequence shown here is derived from an EMBL/GenBank/DDBJ whole genome shotgun (WGS) entry which is preliminary data.</text>
</comment>
<organism evidence="1 2">
    <name type="scientific">Dreissena polymorpha</name>
    <name type="common">Zebra mussel</name>
    <name type="synonym">Mytilus polymorpha</name>
    <dbReference type="NCBI Taxonomy" id="45954"/>
    <lineage>
        <taxon>Eukaryota</taxon>
        <taxon>Metazoa</taxon>
        <taxon>Spiralia</taxon>
        <taxon>Lophotrochozoa</taxon>
        <taxon>Mollusca</taxon>
        <taxon>Bivalvia</taxon>
        <taxon>Autobranchia</taxon>
        <taxon>Heteroconchia</taxon>
        <taxon>Euheterodonta</taxon>
        <taxon>Imparidentia</taxon>
        <taxon>Neoheterodontei</taxon>
        <taxon>Myida</taxon>
        <taxon>Dreissenoidea</taxon>
        <taxon>Dreissenidae</taxon>
        <taxon>Dreissena</taxon>
    </lineage>
</organism>
<dbReference type="Proteomes" id="UP000828390">
    <property type="component" value="Unassembled WGS sequence"/>
</dbReference>
<protein>
    <submittedName>
        <fullName evidence="1">Uncharacterized protein</fullName>
    </submittedName>
</protein>
<evidence type="ECO:0000313" key="1">
    <source>
        <dbReference type="EMBL" id="KAH3810970.1"/>
    </source>
</evidence>
<evidence type="ECO:0000313" key="2">
    <source>
        <dbReference type="Proteomes" id="UP000828390"/>
    </source>
</evidence>
<accession>A0A9D4G5L1</accession>
<name>A0A9D4G5L1_DREPO</name>
<keyword evidence="2" id="KW-1185">Reference proteome</keyword>